<evidence type="ECO:0000313" key="2">
    <source>
        <dbReference type="Proteomes" id="UP001501442"/>
    </source>
</evidence>
<protein>
    <submittedName>
        <fullName evidence="1">Uncharacterized protein</fullName>
    </submittedName>
</protein>
<dbReference type="RefSeq" id="WP_345432585.1">
    <property type="nucleotide sequence ID" value="NZ_BAABHK010000005.1"/>
</dbReference>
<name>A0ABP8UDA5_9ACTN</name>
<dbReference type="Proteomes" id="UP001501442">
    <property type="component" value="Unassembled WGS sequence"/>
</dbReference>
<reference evidence="2" key="1">
    <citation type="journal article" date="2019" name="Int. J. Syst. Evol. Microbiol.">
        <title>The Global Catalogue of Microorganisms (GCM) 10K type strain sequencing project: providing services to taxonomists for standard genome sequencing and annotation.</title>
        <authorList>
            <consortium name="The Broad Institute Genomics Platform"/>
            <consortium name="The Broad Institute Genome Sequencing Center for Infectious Disease"/>
            <person name="Wu L."/>
            <person name="Ma J."/>
        </authorList>
    </citation>
    <scope>NUCLEOTIDE SEQUENCE [LARGE SCALE GENOMIC DNA]</scope>
    <source>
        <strain evidence="2">JCM 17939</strain>
    </source>
</reference>
<accession>A0ABP8UDA5</accession>
<proteinExistence type="predicted"/>
<evidence type="ECO:0000313" key="1">
    <source>
        <dbReference type="EMBL" id="GAA4627846.1"/>
    </source>
</evidence>
<keyword evidence="2" id="KW-1185">Reference proteome</keyword>
<organism evidence="1 2">
    <name type="scientific">Actinoallomurus vinaceus</name>
    <dbReference type="NCBI Taxonomy" id="1080074"/>
    <lineage>
        <taxon>Bacteria</taxon>
        <taxon>Bacillati</taxon>
        <taxon>Actinomycetota</taxon>
        <taxon>Actinomycetes</taxon>
        <taxon>Streptosporangiales</taxon>
        <taxon>Thermomonosporaceae</taxon>
        <taxon>Actinoallomurus</taxon>
    </lineage>
</organism>
<comment type="caution">
    <text evidence="1">The sequence shown here is derived from an EMBL/GenBank/DDBJ whole genome shotgun (WGS) entry which is preliminary data.</text>
</comment>
<sequence length="369" mass="40482">MPLDAAGARPTPTSTARDVAHRVTVEEVAEIAAITDPVLRNLRITQAYHDLSIGMAELLGPDNVSWCCFGTWASRTAGRFIRGEGIPRMVRLMTAFAHRVPERIQAVGPQLLARAVRQVGDNIAIGNRMVFEDLGLLYARLIQEYTGAADPTAQDHALERCVAALRPDATGQGGQELLIAAVHSHHAAMRARDAAERAEHILLANLRIGLHEQIRLQETIAEALLPVQVSPLASPLLRKRLTQLWRTMATAHLMDVRMPASDFQQTRRLTIQNLGTDIGRAVLAATFPPDLTHLSNIELKALLYDIDRTPNTVLGSAADDWAELGDRMNFIADLFRSWQQNQSLFQSPFAPDQAAAIRAGTLPTPIPPL</sequence>
<gene>
    <name evidence="1" type="ORF">GCM10023196_041750</name>
</gene>
<dbReference type="EMBL" id="BAABHK010000005">
    <property type="protein sequence ID" value="GAA4627846.1"/>
    <property type="molecule type" value="Genomic_DNA"/>
</dbReference>